<sequence>MDSASSSLPFVTRDGPPSVVAGEDESALLVAVGLAKEAALLFQAGKFVDCLRILNQLLEKKEGDPK</sequence>
<accession>A0AAW2TGH2</accession>
<organism evidence="1">
    <name type="scientific">Sesamum radiatum</name>
    <name type="common">Black benniseed</name>
    <dbReference type="NCBI Taxonomy" id="300843"/>
    <lineage>
        <taxon>Eukaryota</taxon>
        <taxon>Viridiplantae</taxon>
        <taxon>Streptophyta</taxon>
        <taxon>Embryophyta</taxon>
        <taxon>Tracheophyta</taxon>
        <taxon>Spermatophyta</taxon>
        <taxon>Magnoliopsida</taxon>
        <taxon>eudicotyledons</taxon>
        <taxon>Gunneridae</taxon>
        <taxon>Pentapetalae</taxon>
        <taxon>asterids</taxon>
        <taxon>lamiids</taxon>
        <taxon>Lamiales</taxon>
        <taxon>Pedaliaceae</taxon>
        <taxon>Sesamum</taxon>
    </lineage>
</organism>
<dbReference type="EMBL" id="JACGWJ010000008">
    <property type="protein sequence ID" value="KAL0403791.1"/>
    <property type="molecule type" value="Genomic_DNA"/>
</dbReference>
<dbReference type="AlphaFoldDB" id="A0AAW2TGH2"/>
<gene>
    <name evidence="1" type="ORF">Sradi_2019900</name>
</gene>
<feature type="non-terminal residue" evidence="1">
    <location>
        <position position="66"/>
    </location>
</feature>
<proteinExistence type="predicted"/>
<evidence type="ECO:0000313" key="1">
    <source>
        <dbReference type="EMBL" id="KAL0403791.1"/>
    </source>
</evidence>
<name>A0AAW2TGH2_SESRA</name>
<reference evidence="1" key="2">
    <citation type="journal article" date="2024" name="Plant">
        <title>Genomic evolution and insights into agronomic trait innovations of Sesamum species.</title>
        <authorList>
            <person name="Miao H."/>
            <person name="Wang L."/>
            <person name="Qu L."/>
            <person name="Liu H."/>
            <person name="Sun Y."/>
            <person name="Le M."/>
            <person name="Wang Q."/>
            <person name="Wei S."/>
            <person name="Zheng Y."/>
            <person name="Lin W."/>
            <person name="Duan Y."/>
            <person name="Cao H."/>
            <person name="Xiong S."/>
            <person name="Wang X."/>
            <person name="Wei L."/>
            <person name="Li C."/>
            <person name="Ma Q."/>
            <person name="Ju M."/>
            <person name="Zhao R."/>
            <person name="Li G."/>
            <person name="Mu C."/>
            <person name="Tian Q."/>
            <person name="Mei H."/>
            <person name="Zhang T."/>
            <person name="Gao T."/>
            <person name="Zhang H."/>
        </authorList>
    </citation>
    <scope>NUCLEOTIDE SEQUENCE</scope>
    <source>
        <strain evidence="1">G02</strain>
    </source>
</reference>
<comment type="caution">
    <text evidence="1">The sequence shown here is derived from an EMBL/GenBank/DDBJ whole genome shotgun (WGS) entry which is preliminary data.</text>
</comment>
<reference evidence="1" key="1">
    <citation type="submission" date="2020-06" db="EMBL/GenBank/DDBJ databases">
        <authorList>
            <person name="Li T."/>
            <person name="Hu X."/>
            <person name="Zhang T."/>
            <person name="Song X."/>
            <person name="Zhang H."/>
            <person name="Dai N."/>
            <person name="Sheng W."/>
            <person name="Hou X."/>
            <person name="Wei L."/>
        </authorList>
    </citation>
    <scope>NUCLEOTIDE SEQUENCE</scope>
    <source>
        <strain evidence="1">G02</strain>
        <tissue evidence="1">Leaf</tissue>
    </source>
</reference>
<protein>
    <submittedName>
        <fullName evidence="1">Uncharacterized protein</fullName>
    </submittedName>
</protein>